<gene>
    <name evidence="1" type="ORF">B5E75_08705</name>
</gene>
<dbReference type="EMBL" id="NFLJ01000023">
    <property type="protein sequence ID" value="OUQ33889.1"/>
    <property type="molecule type" value="Genomic_DNA"/>
</dbReference>
<accession>A0A1Y4SVE0</accession>
<reference evidence="1 2" key="1">
    <citation type="journal article" date="2018" name="BMC Genomics">
        <title>Whole genome sequencing and function prediction of 133 gut anaerobes isolated from chicken caecum in pure cultures.</title>
        <authorList>
            <person name="Medvecky M."/>
            <person name="Cejkova D."/>
            <person name="Polansky O."/>
            <person name="Karasova D."/>
            <person name="Kubasova T."/>
            <person name="Cizek A."/>
            <person name="Rychlik I."/>
        </authorList>
    </citation>
    <scope>NUCLEOTIDE SEQUENCE [LARGE SCALE GENOMIC DNA]</scope>
    <source>
        <strain evidence="1 2">An13</strain>
    </source>
</reference>
<dbReference type="RefSeq" id="WP_087358432.1">
    <property type="nucleotide sequence ID" value="NZ_NFLJ01000023.1"/>
</dbReference>
<dbReference type="Proteomes" id="UP000195305">
    <property type="component" value="Unassembled WGS sequence"/>
</dbReference>
<proteinExistence type="predicted"/>
<comment type="caution">
    <text evidence="1">The sequence shown here is derived from an EMBL/GenBank/DDBJ whole genome shotgun (WGS) entry which is preliminary data.</text>
</comment>
<keyword evidence="2" id="KW-1185">Reference proteome</keyword>
<name>A0A1Y4SVE0_9FIRM</name>
<organism evidence="1 2">
    <name type="scientific">Massilimicrobiota timonensis</name>
    <dbReference type="NCBI Taxonomy" id="1776392"/>
    <lineage>
        <taxon>Bacteria</taxon>
        <taxon>Bacillati</taxon>
        <taxon>Bacillota</taxon>
        <taxon>Erysipelotrichia</taxon>
        <taxon>Erysipelotrichales</taxon>
        <taxon>Erysipelotrichaceae</taxon>
        <taxon>Massilimicrobiota</taxon>
    </lineage>
</organism>
<dbReference type="AlphaFoldDB" id="A0A1Y4SVE0"/>
<evidence type="ECO:0000313" key="1">
    <source>
        <dbReference type="EMBL" id="OUQ33889.1"/>
    </source>
</evidence>
<protein>
    <submittedName>
        <fullName evidence="1">Uncharacterized protein</fullName>
    </submittedName>
</protein>
<evidence type="ECO:0000313" key="2">
    <source>
        <dbReference type="Proteomes" id="UP000195305"/>
    </source>
</evidence>
<sequence length="135" mass="16552">MDLYNAMKQARKYYAEKNYENALEILQQCFDFAKQEYEKGDKRGLDFLLNGDPYDKKLDYEKALRINREAYSLCQMILSCFNDIRRHLCFYYSLDGCDLRFLENRYNTYFEKTIKQQEKSEQEFKFLLKRKDEED</sequence>